<reference evidence="2" key="2">
    <citation type="journal article" date="2021" name="Microbiome">
        <title>Successional dynamics and alternative stable states in a saline activated sludge microbial community over 9 years.</title>
        <authorList>
            <person name="Wang Y."/>
            <person name="Ye J."/>
            <person name="Ju F."/>
            <person name="Liu L."/>
            <person name="Boyd J.A."/>
            <person name="Deng Y."/>
            <person name="Parks D.H."/>
            <person name="Jiang X."/>
            <person name="Yin X."/>
            <person name="Woodcroft B.J."/>
            <person name="Tyson G.W."/>
            <person name="Hugenholtz P."/>
            <person name="Polz M.F."/>
            <person name="Zhang T."/>
        </authorList>
    </citation>
    <scope>NUCLEOTIDE SEQUENCE</scope>
    <source>
        <strain evidence="2">HKST-UBA13</strain>
    </source>
</reference>
<evidence type="ECO:0000313" key="3">
    <source>
        <dbReference type="Proteomes" id="UP000775877"/>
    </source>
</evidence>
<proteinExistence type="predicted"/>
<evidence type="ECO:0008006" key="4">
    <source>
        <dbReference type="Google" id="ProtNLM"/>
    </source>
</evidence>
<keyword evidence="1" id="KW-0472">Membrane</keyword>
<keyword evidence="1" id="KW-0812">Transmembrane</keyword>
<evidence type="ECO:0000256" key="1">
    <source>
        <dbReference type="SAM" id="Phobius"/>
    </source>
</evidence>
<evidence type="ECO:0000313" key="2">
    <source>
        <dbReference type="EMBL" id="MCA9381379.1"/>
    </source>
</evidence>
<dbReference type="AlphaFoldDB" id="A0A955L1X5"/>
<comment type="caution">
    <text evidence="2">The sequence shown here is derived from an EMBL/GenBank/DDBJ whole genome shotgun (WGS) entry which is preliminary data.</text>
</comment>
<dbReference type="Proteomes" id="UP000775877">
    <property type="component" value="Unassembled WGS sequence"/>
</dbReference>
<organism evidence="2 3">
    <name type="scientific">Candidatus Dojkabacteria bacterium</name>
    <dbReference type="NCBI Taxonomy" id="2099670"/>
    <lineage>
        <taxon>Bacteria</taxon>
        <taxon>Candidatus Dojkabacteria</taxon>
    </lineage>
</organism>
<feature type="non-terminal residue" evidence="2">
    <location>
        <position position="73"/>
    </location>
</feature>
<protein>
    <recommendedName>
        <fullName evidence="4">AI-2E family transporter</fullName>
    </recommendedName>
</protein>
<gene>
    <name evidence="2" type="ORF">KC678_03880</name>
</gene>
<sequence length="73" mass="7998">MKETVVKIKPGVILWGIGIIFALMTLAALKDIVIILFLAFIISSGFRPIVDKLEALKVPRTLSLVLIYSSVTV</sequence>
<keyword evidence="1" id="KW-1133">Transmembrane helix</keyword>
<feature type="transmembrane region" description="Helical" evidence="1">
    <location>
        <begin position="12"/>
        <end position="42"/>
    </location>
</feature>
<reference evidence="2" key="1">
    <citation type="submission" date="2020-04" db="EMBL/GenBank/DDBJ databases">
        <authorList>
            <person name="Zhang T."/>
        </authorList>
    </citation>
    <scope>NUCLEOTIDE SEQUENCE</scope>
    <source>
        <strain evidence="2">HKST-UBA13</strain>
    </source>
</reference>
<accession>A0A955L1X5</accession>
<name>A0A955L1X5_9BACT</name>
<dbReference type="EMBL" id="JAGQLJ010000090">
    <property type="protein sequence ID" value="MCA9381379.1"/>
    <property type="molecule type" value="Genomic_DNA"/>
</dbReference>